<proteinExistence type="predicted"/>
<dbReference type="GO" id="GO:0004592">
    <property type="term" value="F:pantoate-beta-alanine ligase activity"/>
    <property type="evidence" value="ECO:0007669"/>
    <property type="project" value="UniProtKB-EC"/>
</dbReference>
<dbReference type="AlphaFoldDB" id="N0E1C8"/>
<name>N0E1C8_9MICO</name>
<keyword evidence="2" id="KW-1185">Reference proteome</keyword>
<reference evidence="1 2" key="1">
    <citation type="journal article" date="2013" name="ISME J.">
        <title>A metabolic model for members of the genus Tetrasphaera involved in enhanced biological phosphorus removal.</title>
        <authorList>
            <person name="Kristiansen R."/>
            <person name="Nguyen H.T.T."/>
            <person name="Saunders A.M."/>
            <person name="Nielsen J.L."/>
            <person name="Wimmer R."/>
            <person name="Le V.Q."/>
            <person name="McIlroy S.J."/>
            <person name="Petrovski S."/>
            <person name="Seviour R.J."/>
            <person name="Calteau A."/>
            <person name="Nielsen K.L."/>
            <person name="Nielsen P.H."/>
        </authorList>
    </citation>
    <scope>NUCLEOTIDE SEQUENCE [LARGE SCALE GENOMIC DNA]</scope>
    <source>
        <strain evidence="1 2">Lp2</strain>
    </source>
</reference>
<evidence type="ECO:0000313" key="1">
    <source>
        <dbReference type="EMBL" id="CCH68684.1"/>
    </source>
</evidence>
<gene>
    <name evidence="1" type="ORF">BN10_1120010</name>
</gene>
<dbReference type="EC" id="6.3.2.1" evidence="1"/>
<comment type="caution">
    <text evidence="1">The sequence shown here is derived from an EMBL/GenBank/DDBJ whole genome shotgun (WGS) entry which is preliminary data.</text>
</comment>
<evidence type="ECO:0000313" key="2">
    <source>
        <dbReference type="Proteomes" id="UP000013167"/>
    </source>
</evidence>
<dbReference type="HOGENOM" id="CLU_2557148_0_0_11"/>
<sequence length="82" mass="8454">MVVGAGAAAPPDGAADPLAEADSLADALADVDALLLLEDLADGESSLHPARAAPTERTQAIKVAVRRGETRRFMTDSIGEER</sequence>
<dbReference type="EMBL" id="CAIZ01000016">
    <property type="protein sequence ID" value="CCH68684.1"/>
    <property type="molecule type" value="Genomic_DNA"/>
</dbReference>
<dbReference type="Proteomes" id="UP000013167">
    <property type="component" value="Unassembled WGS sequence"/>
</dbReference>
<accession>N0E1C8</accession>
<organism evidence="1 2">
    <name type="scientific">Phycicoccus elongatus Lp2</name>
    <dbReference type="NCBI Taxonomy" id="1193181"/>
    <lineage>
        <taxon>Bacteria</taxon>
        <taxon>Bacillati</taxon>
        <taxon>Actinomycetota</taxon>
        <taxon>Actinomycetes</taxon>
        <taxon>Micrococcales</taxon>
        <taxon>Intrasporangiaceae</taxon>
        <taxon>Phycicoccus</taxon>
    </lineage>
</organism>
<protein>
    <submittedName>
        <fullName evidence="1">Pantothenate synthetase 4</fullName>
        <ecNumber evidence="1">6.3.2.1</ecNumber>
    </submittedName>
</protein>
<keyword evidence="1" id="KW-0436">Ligase</keyword>